<dbReference type="SUPFAM" id="SSF48371">
    <property type="entry name" value="ARM repeat"/>
    <property type="match status" value="2"/>
</dbReference>
<evidence type="ECO:0000256" key="2">
    <source>
        <dbReference type="ARBA" id="ARBA00022448"/>
    </source>
</evidence>
<keyword evidence="4" id="KW-0677">Repeat</keyword>
<dbReference type="OrthoDB" id="7862313at2759"/>
<dbReference type="InterPro" id="IPR001494">
    <property type="entry name" value="Importin-beta_N"/>
</dbReference>
<dbReference type="InterPro" id="IPR011989">
    <property type="entry name" value="ARM-like"/>
</dbReference>
<reference evidence="7" key="1">
    <citation type="submission" date="2014-05" db="EMBL/GenBank/DDBJ databases">
        <authorList>
            <person name="Chronopoulou M."/>
        </authorList>
    </citation>
    <scope>NUCLEOTIDE SEQUENCE</scope>
    <source>
        <tissue evidence="7">Whole organism</tissue>
    </source>
</reference>
<evidence type="ECO:0000256" key="4">
    <source>
        <dbReference type="ARBA" id="ARBA00022737"/>
    </source>
</evidence>
<dbReference type="GO" id="GO:0006606">
    <property type="term" value="P:protein import into nucleus"/>
    <property type="evidence" value="ECO:0007669"/>
    <property type="project" value="InterPro"/>
</dbReference>
<evidence type="ECO:0000256" key="1">
    <source>
        <dbReference type="ARBA" id="ARBA00004496"/>
    </source>
</evidence>
<dbReference type="AlphaFoldDB" id="A0A0K2U6R2"/>
<comment type="subcellular location">
    <subcellularLocation>
        <location evidence="1">Cytoplasm</location>
    </subcellularLocation>
</comment>
<evidence type="ECO:0000259" key="6">
    <source>
        <dbReference type="SMART" id="SM00913"/>
    </source>
</evidence>
<evidence type="ECO:0000256" key="5">
    <source>
        <dbReference type="ARBA" id="ARBA00022927"/>
    </source>
</evidence>
<dbReference type="PANTHER" id="PTHR10527">
    <property type="entry name" value="IMPORTIN BETA"/>
    <property type="match status" value="1"/>
</dbReference>
<dbReference type="GO" id="GO:0005737">
    <property type="term" value="C:cytoplasm"/>
    <property type="evidence" value="ECO:0007669"/>
    <property type="project" value="UniProtKB-SubCell"/>
</dbReference>
<feature type="domain" description="Importin N-terminal" evidence="6">
    <location>
        <begin position="19"/>
        <end position="79"/>
    </location>
</feature>
<proteinExistence type="predicted"/>
<keyword evidence="2" id="KW-0813">Transport</keyword>
<evidence type="ECO:0000313" key="7">
    <source>
        <dbReference type="EMBL" id="CDW33622.1"/>
    </source>
</evidence>
<accession>A0A0K2U6R2</accession>
<keyword evidence="3" id="KW-0963">Cytoplasm</keyword>
<dbReference type="InterPro" id="IPR040122">
    <property type="entry name" value="Importin_beta"/>
</dbReference>
<dbReference type="InterPro" id="IPR016024">
    <property type="entry name" value="ARM-type_fold"/>
</dbReference>
<name>A0A0K2U6R2_LEPSM</name>
<dbReference type="EMBL" id="HACA01016261">
    <property type="protein sequence ID" value="CDW33622.1"/>
    <property type="molecule type" value="Transcribed_RNA"/>
</dbReference>
<dbReference type="GO" id="GO:0031267">
    <property type="term" value="F:small GTPase binding"/>
    <property type="evidence" value="ECO:0007669"/>
    <property type="project" value="InterPro"/>
</dbReference>
<evidence type="ECO:0000256" key="3">
    <source>
        <dbReference type="ARBA" id="ARBA00022490"/>
    </source>
</evidence>
<sequence>MEQILENLLVPDSETIKTATGLLKKRFKSPEATQELCNALATSSNPQVRQYSAVLLKRKLSSSNFPDVIKNGLLETLSKESERSVAKSIAILIAMGTKKGPWPELNAFIETGLSGDGIGQTLWLISVLSEVAPEFIPVANLVPKMKESLSNPENGFYSIKTLTNVLPSASEEYVPFIQPLIPSILDFVSKLAPTEGERAAEALDILDELLESEIPFASPFIGPMTELCISLASQNTLEESLRVKAIAFLGRITRFKKKTVVKQKLYIPMINTLFPIMCSLEDDDLYEDDDDERSPEVCASQTLDVLAVNLPPAKFMNTLMQNVKPALESTNRPDLMKGALTAISVSAEGCAEHIRTHYLTYFLNSIGSGIRHNSHPAVKSAAFYALGQMSEYLQPDISKFSGEILPVLFEVLDNVIADVLERGKEESQKGLDRVFYALEEFCENMDEELVPILPELMRRLITMIDVKFKVSTREVVMSAIAAAATATKEAIVPYFDTIMNILKGYLVYKEEDQDAQNLLTQSMYTLGVIARAVSDTGAFGSALAQECVNLGIQLINSHDDPDVRKSAYALFASVAYVVKEEMAPVLPQIVDRMMKSLQSMDELALEFNEEDELFQELDDDEEVDLTVDNIGDETKRALESIKAVSVENSYMDEKEQAILAFKDLVKYIGPAAFAPYLAELTEEVYTLLDFPFETIRQASASAMATLLFAAPDLNNALGMLVPKLCKMICEDEEVPVVCSCLESLAEILKGDAPIRNQPELIKAIAECVRNVMNQSYIGCIDTSTDLNDVDDEEEEEDAEQEEMLFEYAGDVLPNLGRALDPQTFAAIFNELFPLFLKKTKKHCSNAEKSFAVGSLAECMEPMKGVLDPYVSKLYQTYAAMTQEKNEDVRNNAIFGMGEMCLYGGPCTYPVFPQILQLLSSLLSGQESSPRIVDQIVGAVCRMILANDSLIPLTDVFPVVIQNLPLKEDHEEFLSVYRAVLHLIPKGSIVKDNLQPLLLSSVAIEPKKVGEISKLEPVIIEFWRTVAREYSSEFNTILQTMDPNTAQKISMALS</sequence>
<dbReference type="Gene3D" id="1.25.10.10">
    <property type="entry name" value="Leucine-rich Repeat Variant"/>
    <property type="match status" value="1"/>
</dbReference>
<dbReference type="SMART" id="SM00913">
    <property type="entry name" value="IBN_N"/>
    <property type="match status" value="1"/>
</dbReference>
<organism evidence="7">
    <name type="scientific">Lepeophtheirus salmonis</name>
    <name type="common">Salmon louse</name>
    <name type="synonym">Caligus salmonis</name>
    <dbReference type="NCBI Taxonomy" id="72036"/>
    <lineage>
        <taxon>Eukaryota</taxon>
        <taxon>Metazoa</taxon>
        <taxon>Ecdysozoa</taxon>
        <taxon>Arthropoda</taxon>
        <taxon>Crustacea</taxon>
        <taxon>Multicrustacea</taxon>
        <taxon>Hexanauplia</taxon>
        <taxon>Copepoda</taxon>
        <taxon>Siphonostomatoida</taxon>
        <taxon>Caligidae</taxon>
        <taxon>Lepeophtheirus</taxon>
    </lineage>
</organism>
<keyword evidence="5" id="KW-0653">Protein transport</keyword>
<protein>
    <submittedName>
        <fullName evidence="7">Importin4like [Megachile rotundata]</fullName>
    </submittedName>
</protein>